<dbReference type="EMBL" id="JAECSB010000085">
    <property type="protein sequence ID" value="MBH5146027.1"/>
    <property type="molecule type" value="Genomic_DNA"/>
</dbReference>
<dbReference type="AlphaFoldDB" id="A0A1F2PZ10"/>
<dbReference type="InterPro" id="IPR050469">
    <property type="entry name" value="Diguanylate_Cyclase"/>
</dbReference>
<dbReference type="PANTHER" id="PTHR45138">
    <property type="entry name" value="REGULATORY COMPONENTS OF SENSORY TRANSDUCTION SYSTEM"/>
    <property type="match status" value="1"/>
</dbReference>
<dbReference type="InterPro" id="IPR029787">
    <property type="entry name" value="Nucleotide_cyclase"/>
</dbReference>
<name>A0A1F2PZ10_RHOER</name>
<dbReference type="InterPro" id="IPR000160">
    <property type="entry name" value="GGDEF_dom"/>
</dbReference>
<proteinExistence type="predicted"/>
<dbReference type="NCBIfam" id="TIGR00254">
    <property type="entry name" value="GGDEF"/>
    <property type="match status" value="1"/>
</dbReference>
<dbReference type="GO" id="GO:1902201">
    <property type="term" value="P:negative regulation of bacterial-type flagellum-dependent cell motility"/>
    <property type="evidence" value="ECO:0007669"/>
    <property type="project" value="TreeGrafter"/>
</dbReference>
<dbReference type="CDD" id="cd01949">
    <property type="entry name" value="GGDEF"/>
    <property type="match status" value="1"/>
</dbReference>
<dbReference type="Pfam" id="PF00990">
    <property type="entry name" value="GGDEF"/>
    <property type="match status" value="1"/>
</dbReference>
<dbReference type="Gene3D" id="3.30.70.270">
    <property type="match status" value="1"/>
</dbReference>
<accession>A0A1F2PZ10</accession>
<evidence type="ECO:0000313" key="1">
    <source>
        <dbReference type="EMBL" id="MBH5146027.1"/>
    </source>
</evidence>
<reference evidence="1 2" key="1">
    <citation type="submission" date="2020-12" db="EMBL/GenBank/DDBJ databases">
        <title>Draft genome sequence of furan degrading bacterial strain FUR100.</title>
        <authorList>
            <person name="Woiski C."/>
        </authorList>
    </citation>
    <scope>NUCLEOTIDE SEQUENCE [LARGE SCALE GENOMIC DNA]</scope>
    <source>
        <strain evidence="1 2">FUR100</strain>
    </source>
</reference>
<dbReference type="SUPFAM" id="SSF55073">
    <property type="entry name" value="Nucleotide cyclase"/>
    <property type="match status" value="1"/>
</dbReference>
<dbReference type="Proteomes" id="UP000627573">
    <property type="component" value="Unassembled WGS sequence"/>
</dbReference>
<dbReference type="RefSeq" id="WP_070385551.1">
    <property type="nucleotide sequence ID" value="NZ_JAECSB010000085.1"/>
</dbReference>
<gene>
    <name evidence="1" type="ORF">I3517_25835</name>
</gene>
<protein>
    <submittedName>
        <fullName evidence="1">GGDEF domain-containing protein</fullName>
    </submittedName>
</protein>
<sequence length="380" mass="41926">MPGLNAGLRGTGSDPHPTRELLSRWWSDRTDYTWLPRFLDTRGLTVPGRKLVAVWCFLFALIAVTMQLSRFGSDSALARSILAVGTISGVYAGCRWVRNESWPTWRQSVAFVVWADLWLAVTLFFAVRTAFVGTLGCVLFIMIGFYAAIVHSPRVAVTHIGWALAVCTTLAAMAMSEPVNDDWVVVNLYLMVAGVVFSTAWILQIVWLRLTDDARNAHRDYLTATLNRRGLQDEAQHLLRSDRTQALIALLIDVDSFKILNDTHGHVAGDDALTAVADRLIAAAGPEAVVARIGGDEFVVLRGVDRGDIEQVATEIHSAVSSDSDPYPVSASTGVSVYLCPETDLPDRAVNELIEHADNAMYRAKKRGGDRIAWVQMFRR</sequence>
<organism evidence="1 2">
    <name type="scientific">Rhodococcus erythropolis</name>
    <name type="common">Arthrobacter picolinophilus</name>
    <dbReference type="NCBI Taxonomy" id="1833"/>
    <lineage>
        <taxon>Bacteria</taxon>
        <taxon>Bacillati</taxon>
        <taxon>Actinomycetota</taxon>
        <taxon>Actinomycetes</taxon>
        <taxon>Mycobacteriales</taxon>
        <taxon>Nocardiaceae</taxon>
        <taxon>Rhodococcus</taxon>
        <taxon>Rhodococcus erythropolis group</taxon>
    </lineage>
</organism>
<evidence type="ECO:0000313" key="2">
    <source>
        <dbReference type="Proteomes" id="UP000627573"/>
    </source>
</evidence>
<dbReference type="InterPro" id="IPR043128">
    <property type="entry name" value="Rev_trsase/Diguanyl_cyclase"/>
</dbReference>
<dbReference type="GO" id="GO:0052621">
    <property type="term" value="F:diguanylate cyclase activity"/>
    <property type="evidence" value="ECO:0007669"/>
    <property type="project" value="TreeGrafter"/>
</dbReference>
<dbReference type="SMART" id="SM00267">
    <property type="entry name" value="GGDEF"/>
    <property type="match status" value="1"/>
</dbReference>
<dbReference type="PANTHER" id="PTHR45138:SF9">
    <property type="entry name" value="DIGUANYLATE CYCLASE DGCM-RELATED"/>
    <property type="match status" value="1"/>
</dbReference>
<comment type="caution">
    <text evidence="1">The sequence shown here is derived from an EMBL/GenBank/DDBJ whole genome shotgun (WGS) entry which is preliminary data.</text>
</comment>
<dbReference type="GO" id="GO:0005886">
    <property type="term" value="C:plasma membrane"/>
    <property type="evidence" value="ECO:0007669"/>
    <property type="project" value="TreeGrafter"/>
</dbReference>
<dbReference type="GO" id="GO:0043709">
    <property type="term" value="P:cell adhesion involved in single-species biofilm formation"/>
    <property type="evidence" value="ECO:0007669"/>
    <property type="project" value="TreeGrafter"/>
</dbReference>
<keyword evidence="2" id="KW-1185">Reference proteome</keyword>
<dbReference type="PROSITE" id="PS50887">
    <property type="entry name" value="GGDEF"/>
    <property type="match status" value="1"/>
</dbReference>